<organism evidence="3 4">
    <name type="scientific">Penicillium frequentans</name>
    <dbReference type="NCBI Taxonomy" id="3151616"/>
    <lineage>
        <taxon>Eukaryota</taxon>
        <taxon>Fungi</taxon>
        <taxon>Dikarya</taxon>
        <taxon>Ascomycota</taxon>
        <taxon>Pezizomycotina</taxon>
        <taxon>Eurotiomycetes</taxon>
        <taxon>Eurotiomycetidae</taxon>
        <taxon>Eurotiales</taxon>
        <taxon>Aspergillaceae</taxon>
        <taxon>Penicillium</taxon>
    </lineage>
</organism>
<comment type="caution">
    <text evidence="3">The sequence shown here is derived from an EMBL/GenBank/DDBJ whole genome shotgun (WGS) entry which is preliminary data.</text>
</comment>
<feature type="domain" description="PA14" evidence="2">
    <location>
        <begin position="178"/>
        <end position="326"/>
    </location>
</feature>
<dbReference type="Gene3D" id="2.60.120.1560">
    <property type="match status" value="1"/>
</dbReference>
<dbReference type="Pfam" id="PF10528">
    <property type="entry name" value="GLEYA"/>
    <property type="match status" value="1"/>
</dbReference>
<keyword evidence="4" id="KW-1185">Reference proteome</keyword>
<feature type="chain" id="PRO_5042178613" description="PA14 domain-containing protein" evidence="1">
    <location>
        <begin position="19"/>
        <end position="351"/>
    </location>
</feature>
<evidence type="ECO:0000259" key="2">
    <source>
        <dbReference type="PROSITE" id="PS51820"/>
    </source>
</evidence>
<name>A0AAD6CSW4_9EURO</name>
<sequence>MRFMWSLLGLVLPTIIYADVLNTGVLDEVLNFECLVLKVEVDLLQDSPIATEFCESLLAPVTTTTSTTTKTHSSCAYTYSVHQAMAGAQSMNIAAAQITDAPNIIPTPPDLLPYPVSAISQACKCLGIPALDFTTRTATTTATTTTTLCPIPTTCGNQGVQWAYYQDNGIPLNSITCSGAYTWTVEEIKDMTLYYNSVTTYLFLESTGGTDISIYGSTKTFDTTYVALNHRGYIYAAVSGDYTFTSPSVDDIIFFWGGPKAFSGWTKSNADATDYYCGPEATFTVPLLSGQYYPFRIVYANAQTNSLENVTITGPDGTVILGSATAGSPYIVQYSCDGTLAPPFPAFGQES</sequence>
<evidence type="ECO:0000313" key="3">
    <source>
        <dbReference type="EMBL" id="KAJ5537810.1"/>
    </source>
</evidence>
<dbReference type="EMBL" id="JAQIZZ010000006">
    <property type="protein sequence ID" value="KAJ5537810.1"/>
    <property type="molecule type" value="Genomic_DNA"/>
</dbReference>
<dbReference type="Proteomes" id="UP001220324">
    <property type="component" value="Unassembled WGS sequence"/>
</dbReference>
<proteinExistence type="predicted"/>
<dbReference type="InterPro" id="IPR018871">
    <property type="entry name" value="GLEYA_adhesin_domain"/>
</dbReference>
<reference evidence="3 4" key="1">
    <citation type="journal article" date="2023" name="IMA Fungus">
        <title>Comparative genomic study of the Penicillium genus elucidates a diverse pangenome and 15 lateral gene transfer events.</title>
        <authorList>
            <person name="Petersen C."/>
            <person name="Sorensen T."/>
            <person name="Nielsen M.R."/>
            <person name="Sondergaard T.E."/>
            <person name="Sorensen J.L."/>
            <person name="Fitzpatrick D.A."/>
            <person name="Frisvad J.C."/>
            <person name="Nielsen K.L."/>
        </authorList>
    </citation>
    <scope>NUCLEOTIDE SEQUENCE [LARGE SCALE GENOMIC DNA]</scope>
    <source>
        <strain evidence="3 4">IBT 35679</strain>
    </source>
</reference>
<dbReference type="PROSITE" id="PS51820">
    <property type="entry name" value="PA14"/>
    <property type="match status" value="1"/>
</dbReference>
<dbReference type="InterPro" id="IPR037524">
    <property type="entry name" value="PA14/GLEYA"/>
</dbReference>
<keyword evidence="1" id="KW-0732">Signal</keyword>
<accession>A0AAD6CSW4</accession>
<gene>
    <name evidence="3" type="ORF">N7494_007289</name>
</gene>
<protein>
    <recommendedName>
        <fullName evidence="2">PA14 domain-containing protein</fullName>
    </recommendedName>
</protein>
<evidence type="ECO:0000313" key="4">
    <source>
        <dbReference type="Proteomes" id="UP001220324"/>
    </source>
</evidence>
<evidence type="ECO:0000256" key="1">
    <source>
        <dbReference type="SAM" id="SignalP"/>
    </source>
</evidence>
<dbReference type="AlphaFoldDB" id="A0AAD6CSW4"/>
<feature type="signal peptide" evidence="1">
    <location>
        <begin position="1"/>
        <end position="18"/>
    </location>
</feature>